<sequence>MVGSSVGVCCWTSTISTDGIIPPPKRESESVVLRDRWHAVPLSHNLPDPEPSSHQLLGGWKRHDSSRTELISYIMPPCHPHPPVGMNFKSFLEPIDDIPVPKRLKCPSDLRGGLANPPTSRNESDLR</sequence>
<proteinExistence type="predicted"/>
<reference evidence="2" key="1">
    <citation type="submission" date="2020-08" db="EMBL/GenBank/DDBJ databases">
        <title>Multicomponent nature underlies the extraordinary mechanical properties of spider dragline silk.</title>
        <authorList>
            <person name="Kono N."/>
            <person name="Nakamura H."/>
            <person name="Mori M."/>
            <person name="Yoshida Y."/>
            <person name="Ohtoshi R."/>
            <person name="Malay A.D."/>
            <person name="Moran D.A.P."/>
            <person name="Tomita M."/>
            <person name="Numata K."/>
            <person name="Arakawa K."/>
        </authorList>
    </citation>
    <scope>NUCLEOTIDE SEQUENCE</scope>
</reference>
<evidence type="ECO:0000313" key="2">
    <source>
        <dbReference type="EMBL" id="GFY52371.1"/>
    </source>
</evidence>
<protein>
    <submittedName>
        <fullName evidence="2">Uncharacterized protein</fullName>
    </submittedName>
</protein>
<feature type="region of interest" description="Disordered" evidence="1">
    <location>
        <begin position="103"/>
        <end position="127"/>
    </location>
</feature>
<organism evidence="2 3">
    <name type="scientific">Trichonephila inaurata madagascariensis</name>
    <dbReference type="NCBI Taxonomy" id="2747483"/>
    <lineage>
        <taxon>Eukaryota</taxon>
        <taxon>Metazoa</taxon>
        <taxon>Ecdysozoa</taxon>
        <taxon>Arthropoda</taxon>
        <taxon>Chelicerata</taxon>
        <taxon>Arachnida</taxon>
        <taxon>Araneae</taxon>
        <taxon>Araneomorphae</taxon>
        <taxon>Entelegynae</taxon>
        <taxon>Araneoidea</taxon>
        <taxon>Nephilidae</taxon>
        <taxon>Trichonephila</taxon>
        <taxon>Trichonephila inaurata</taxon>
    </lineage>
</organism>
<gene>
    <name evidence="2" type="ORF">TNIN_79181</name>
</gene>
<dbReference type="Proteomes" id="UP000886998">
    <property type="component" value="Unassembled WGS sequence"/>
</dbReference>
<evidence type="ECO:0000313" key="3">
    <source>
        <dbReference type="Proteomes" id="UP000886998"/>
    </source>
</evidence>
<evidence type="ECO:0000256" key="1">
    <source>
        <dbReference type="SAM" id="MobiDB-lite"/>
    </source>
</evidence>
<dbReference type="EMBL" id="BMAV01008653">
    <property type="protein sequence ID" value="GFY52371.1"/>
    <property type="molecule type" value="Genomic_DNA"/>
</dbReference>
<dbReference type="AlphaFoldDB" id="A0A8X6XG01"/>
<keyword evidence="3" id="KW-1185">Reference proteome</keyword>
<name>A0A8X6XG01_9ARAC</name>
<accession>A0A8X6XG01</accession>
<comment type="caution">
    <text evidence="2">The sequence shown here is derived from an EMBL/GenBank/DDBJ whole genome shotgun (WGS) entry which is preliminary data.</text>
</comment>